<sequence>MKVLKMNSKYRNKMGTKEELVVNEFRKLCNDTELKHFPELNTLIVTYYDKLNQENKAYFRLKLVAELSNELSYYLLKNRFQAPKSVIDFSLLIAKSQSQFRGKLATLQMLAFSLMNSLK</sequence>
<protein>
    <submittedName>
        <fullName evidence="1">Bacteriocin immunity protein</fullName>
    </submittedName>
</protein>
<comment type="caution">
    <text evidence="1">The sequence shown here is derived from an EMBL/GenBank/DDBJ whole genome shotgun (WGS) entry which is preliminary data.</text>
</comment>
<dbReference type="InterPro" id="IPR015046">
    <property type="entry name" value="LciA_Immunity-like"/>
</dbReference>
<reference evidence="1 2" key="1">
    <citation type="submission" date="2019-11" db="EMBL/GenBank/DDBJ databases">
        <title>Streptococcus uberis isolated from clinical mastitis cases on a southeastern Queensland dairy.</title>
        <authorList>
            <person name="Workentine M.L."/>
            <person name="Price R."/>
            <person name="Olchowy T."/>
        </authorList>
    </citation>
    <scope>NUCLEOTIDE SEQUENCE [LARGE SCALE GENOMIC DNA]</scope>
    <source>
        <strain evidence="1 2">OLC4459-A17</strain>
    </source>
</reference>
<dbReference type="InterPro" id="IPR023130">
    <property type="entry name" value="Ta0600-like_sf"/>
</dbReference>
<dbReference type="SUPFAM" id="SSF109797">
    <property type="entry name" value="Bacteriocin immunity protein-like"/>
    <property type="match status" value="1"/>
</dbReference>
<evidence type="ECO:0000313" key="2">
    <source>
        <dbReference type="Proteomes" id="UP000483839"/>
    </source>
</evidence>
<dbReference type="Pfam" id="PF08951">
    <property type="entry name" value="EntA_Immun"/>
    <property type="match status" value="1"/>
</dbReference>
<organism evidence="1 2">
    <name type="scientific">Streptococcus uberis</name>
    <dbReference type="NCBI Taxonomy" id="1349"/>
    <lineage>
        <taxon>Bacteria</taxon>
        <taxon>Bacillati</taxon>
        <taxon>Bacillota</taxon>
        <taxon>Bacilli</taxon>
        <taxon>Lactobacillales</taxon>
        <taxon>Streptococcaceae</taxon>
        <taxon>Streptococcus</taxon>
    </lineage>
</organism>
<gene>
    <name evidence="1" type="ORF">GKS16_05775</name>
</gene>
<dbReference type="AlphaFoldDB" id="A0A6L6G9G0"/>
<dbReference type="Gene3D" id="1.20.1440.50">
    <property type="entry name" value="Ta0600-like"/>
    <property type="match status" value="1"/>
</dbReference>
<proteinExistence type="predicted"/>
<dbReference type="Proteomes" id="UP000483839">
    <property type="component" value="Unassembled WGS sequence"/>
</dbReference>
<evidence type="ECO:0000313" key="1">
    <source>
        <dbReference type="EMBL" id="MTD01779.1"/>
    </source>
</evidence>
<dbReference type="GO" id="GO:0030153">
    <property type="term" value="P:bacteriocin immunity"/>
    <property type="evidence" value="ECO:0007669"/>
    <property type="project" value="InterPro"/>
</dbReference>
<name>A0A6L6G9G0_STRUB</name>
<dbReference type="EMBL" id="WLXI01000040">
    <property type="protein sequence ID" value="MTD01779.1"/>
    <property type="molecule type" value="Genomic_DNA"/>
</dbReference>
<accession>A0A6L6G9G0</accession>